<dbReference type="Proteomes" id="UP000730482">
    <property type="component" value="Unassembled WGS sequence"/>
</dbReference>
<protein>
    <submittedName>
        <fullName evidence="1">Sigma-70 family RNA polymerase sigma factor</fullName>
    </submittedName>
</protein>
<dbReference type="Gene3D" id="1.10.1740.10">
    <property type="match status" value="1"/>
</dbReference>
<dbReference type="RefSeq" id="WP_212010086.1">
    <property type="nucleotide sequence ID" value="NZ_JAAFYZ010000050.1"/>
</dbReference>
<organism evidence="1 2">
    <name type="scientific">Catenulispora pinistramenti</name>
    <dbReference type="NCBI Taxonomy" id="2705254"/>
    <lineage>
        <taxon>Bacteria</taxon>
        <taxon>Bacillati</taxon>
        <taxon>Actinomycetota</taxon>
        <taxon>Actinomycetes</taxon>
        <taxon>Catenulisporales</taxon>
        <taxon>Catenulisporaceae</taxon>
        <taxon>Catenulispora</taxon>
    </lineage>
</organism>
<evidence type="ECO:0000313" key="1">
    <source>
        <dbReference type="EMBL" id="MBS2548506.1"/>
    </source>
</evidence>
<proteinExistence type="predicted"/>
<dbReference type="InterPro" id="IPR013325">
    <property type="entry name" value="RNA_pol_sigma_r2"/>
</dbReference>
<comment type="caution">
    <text evidence="1">The sequence shown here is derived from an EMBL/GenBank/DDBJ whole genome shotgun (WGS) entry which is preliminary data.</text>
</comment>
<gene>
    <name evidence="1" type="ORF">KGQ19_16690</name>
</gene>
<evidence type="ECO:0000313" key="2">
    <source>
        <dbReference type="Proteomes" id="UP000730482"/>
    </source>
</evidence>
<reference evidence="1 2" key="1">
    <citation type="submission" date="2020-02" db="EMBL/GenBank/DDBJ databases">
        <title>Acidophilic actinobacteria isolated from forest soil.</title>
        <authorList>
            <person name="Golinska P."/>
        </authorList>
    </citation>
    <scope>NUCLEOTIDE SEQUENCE [LARGE SCALE GENOMIC DNA]</scope>
    <source>
        <strain evidence="1 2">NL8</strain>
    </source>
</reference>
<dbReference type="EMBL" id="JAAFYZ010000050">
    <property type="protein sequence ID" value="MBS2548506.1"/>
    <property type="molecule type" value="Genomic_DNA"/>
</dbReference>
<accession>A0ABS5KR28</accession>
<sequence>MRPDDDSGWMRDRGATRLADVSHAVREDFRKLVEENYDAVVKYVQGLGATITDAQDVTQEAFTDAWQQISEGGTASIYAPRGRLRFVARRKYQQPSARRREVLAMPVPYLPETVRGNDDPSALSALAVSVRRGLEQMGDPLRAILELSMDSLTAREIVAALGRGDQPTQAELQWIQDQLKKARKIMWTYLTDEEGGADELR</sequence>
<name>A0ABS5KR28_9ACTN</name>
<dbReference type="SUPFAM" id="SSF88946">
    <property type="entry name" value="Sigma2 domain of RNA polymerase sigma factors"/>
    <property type="match status" value="1"/>
</dbReference>
<keyword evidence="2" id="KW-1185">Reference proteome</keyword>